<sequence>MHETPETQDTQLINKVESGFKTDFNKLEGDDMKILTFHQDIKTGVVLPVLPLNDDSSNLSNANPGCADKEESGEICCISRCMTDTSISRAMASDVDPTLSSSTVGVLPNDALQAVAIVTENGLMLTNNASIDLLDLSKLEHNVDRGDMHSVFVTPNGDEARYVVVNVARDAFP</sequence>
<dbReference type="Ensembl" id="ENSCSAVT00000017094.1">
    <property type="protein sequence ID" value="ENSCSAVP00000016912.1"/>
    <property type="gene ID" value="ENSCSAVG00000009945.1"/>
</dbReference>
<evidence type="ECO:0000313" key="2">
    <source>
        <dbReference type="Proteomes" id="UP000007875"/>
    </source>
</evidence>
<organism evidence="1 2">
    <name type="scientific">Ciona savignyi</name>
    <name type="common">Pacific transparent sea squirt</name>
    <dbReference type="NCBI Taxonomy" id="51511"/>
    <lineage>
        <taxon>Eukaryota</taxon>
        <taxon>Metazoa</taxon>
        <taxon>Chordata</taxon>
        <taxon>Tunicata</taxon>
        <taxon>Ascidiacea</taxon>
        <taxon>Phlebobranchia</taxon>
        <taxon>Cionidae</taxon>
        <taxon>Ciona</taxon>
    </lineage>
</organism>
<reference evidence="2" key="1">
    <citation type="submission" date="2003-08" db="EMBL/GenBank/DDBJ databases">
        <authorList>
            <person name="Birren B."/>
            <person name="Nusbaum C."/>
            <person name="Abebe A."/>
            <person name="Abouelleil A."/>
            <person name="Adekoya E."/>
            <person name="Ait-zahra M."/>
            <person name="Allen N."/>
            <person name="Allen T."/>
            <person name="An P."/>
            <person name="Anderson M."/>
            <person name="Anderson S."/>
            <person name="Arachchi H."/>
            <person name="Armbruster J."/>
            <person name="Bachantsang P."/>
            <person name="Baldwin J."/>
            <person name="Barry A."/>
            <person name="Bayul T."/>
            <person name="Blitshsteyn B."/>
            <person name="Bloom T."/>
            <person name="Blye J."/>
            <person name="Boguslavskiy L."/>
            <person name="Borowsky M."/>
            <person name="Boukhgalter B."/>
            <person name="Brunache A."/>
            <person name="Butler J."/>
            <person name="Calixte N."/>
            <person name="Calvo S."/>
            <person name="Camarata J."/>
            <person name="Campo K."/>
            <person name="Chang J."/>
            <person name="Cheshatsang Y."/>
            <person name="Citroen M."/>
            <person name="Collymore A."/>
            <person name="Considine T."/>
            <person name="Cook A."/>
            <person name="Cooke P."/>
            <person name="Corum B."/>
            <person name="Cuomo C."/>
            <person name="David R."/>
            <person name="Dawoe T."/>
            <person name="Degray S."/>
            <person name="Dodge S."/>
            <person name="Dooley K."/>
            <person name="Dorje P."/>
            <person name="Dorjee K."/>
            <person name="Dorris L."/>
            <person name="Duffey N."/>
            <person name="Dupes A."/>
            <person name="Elkins T."/>
            <person name="Engels R."/>
            <person name="Erickson J."/>
            <person name="Farina A."/>
            <person name="Faro S."/>
            <person name="Ferreira P."/>
            <person name="Fischer H."/>
            <person name="Fitzgerald M."/>
            <person name="Foley K."/>
            <person name="Gage D."/>
            <person name="Galagan J."/>
            <person name="Gearin G."/>
            <person name="Gnerre S."/>
            <person name="Gnirke A."/>
            <person name="Goyette A."/>
            <person name="Graham J."/>
            <person name="Grandbois E."/>
            <person name="Gyaltsen K."/>
            <person name="Hafez N."/>
            <person name="Hagopian D."/>
            <person name="Hagos B."/>
            <person name="Hall J."/>
            <person name="Hatcher B."/>
            <person name="Heller A."/>
            <person name="Higgins H."/>
            <person name="Honan T."/>
            <person name="Horn A."/>
            <person name="Houde N."/>
            <person name="Hughes L."/>
            <person name="Hulme W."/>
            <person name="Husby E."/>
            <person name="Iliev I."/>
            <person name="Jaffe D."/>
            <person name="Jones C."/>
            <person name="Kamal M."/>
            <person name="Kamat A."/>
            <person name="Kamvysselis M."/>
            <person name="Karlsson E."/>
            <person name="Kells C."/>
            <person name="Kieu A."/>
            <person name="Kisner P."/>
            <person name="Kodira C."/>
            <person name="Kulbokas E."/>
            <person name="Labutti K."/>
            <person name="Lama D."/>
            <person name="Landers T."/>
            <person name="Leger J."/>
            <person name="Levine S."/>
            <person name="Lewis D."/>
            <person name="Lewis T."/>
            <person name="Lindblad-toh K."/>
            <person name="Liu X."/>
            <person name="Lokyitsang T."/>
            <person name="Lokyitsang Y."/>
            <person name="Lucien O."/>
            <person name="Lui A."/>
            <person name="Ma L.J."/>
            <person name="Mabbitt R."/>
            <person name="Macdonald J."/>
            <person name="Maclean C."/>
            <person name="Major J."/>
            <person name="Manning J."/>
            <person name="Marabella R."/>
            <person name="Maru K."/>
            <person name="Matthews C."/>
            <person name="Mauceli E."/>
            <person name="Mccarthy M."/>
            <person name="Mcdonough S."/>
            <person name="Mcghee T."/>
            <person name="Meldrim J."/>
            <person name="Meneus L."/>
            <person name="Mesirov J."/>
            <person name="Mihalev A."/>
            <person name="Mihova T."/>
            <person name="Mikkelsen T."/>
            <person name="Mlenga V."/>
            <person name="Moru K."/>
            <person name="Mozes J."/>
            <person name="Mulrain L."/>
            <person name="Munson G."/>
            <person name="Naylor J."/>
            <person name="Newes C."/>
            <person name="Nguyen C."/>
            <person name="Nguyen N."/>
            <person name="Nguyen T."/>
            <person name="Nicol R."/>
            <person name="Nielsen C."/>
            <person name="Nizzari M."/>
            <person name="Norbu C."/>
            <person name="Norbu N."/>
            <person name="O'donnell P."/>
            <person name="Okoawo O."/>
            <person name="O'leary S."/>
            <person name="Omotosho B."/>
            <person name="O'neill K."/>
            <person name="Osman S."/>
            <person name="Parker S."/>
            <person name="Perrin D."/>
            <person name="Phunkhang P."/>
            <person name="Piqani B."/>
            <person name="Purcell S."/>
            <person name="Rachupka T."/>
            <person name="Ramasamy U."/>
            <person name="Rameau R."/>
            <person name="Ray V."/>
            <person name="Raymond C."/>
            <person name="Retta R."/>
            <person name="Richardson S."/>
            <person name="Rise C."/>
            <person name="Rodriguez J."/>
            <person name="Rogers J."/>
            <person name="Rogov P."/>
            <person name="Rutman M."/>
            <person name="Schupbach R."/>
            <person name="Seaman C."/>
            <person name="Settipalli S."/>
            <person name="Sharpe T."/>
            <person name="Sheridan J."/>
            <person name="Sherpa N."/>
            <person name="Shi J."/>
            <person name="Smirnov S."/>
            <person name="Smith C."/>
            <person name="Sougnez C."/>
            <person name="Spencer B."/>
            <person name="Stalker J."/>
            <person name="Stange-thomann N."/>
            <person name="Stavropoulos S."/>
            <person name="Stetson K."/>
            <person name="Stone C."/>
            <person name="Stone S."/>
            <person name="Stubbs M."/>
            <person name="Talamas J."/>
            <person name="Tchuinga P."/>
            <person name="Tenzing P."/>
            <person name="Tesfaye S."/>
            <person name="Theodore J."/>
            <person name="Thoulutsang Y."/>
            <person name="Topham K."/>
            <person name="Towey S."/>
            <person name="Tsamla T."/>
            <person name="Tsomo N."/>
            <person name="Vallee D."/>
            <person name="Vassiliev H."/>
            <person name="Venkataraman V."/>
            <person name="Vinson J."/>
            <person name="Vo A."/>
            <person name="Wade C."/>
            <person name="Wang S."/>
            <person name="Wangchuk T."/>
            <person name="Wangdi T."/>
            <person name="Whittaker C."/>
            <person name="Wilkinson J."/>
            <person name="Wu Y."/>
            <person name="Wyman D."/>
            <person name="Yadav S."/>
            <person name="Yang S."/>
            <person name="Yang X."/>
            <person name="Yeager S."/>
            <person name="Yee E."/>
            <person name="Young G."/>
            <person name="Zainoun J."/>
            <person name="Zembeck L."/>
            <person name="Zimmer A."/>
            <person name="Zody M."/>
            <person name="Lander E."/>
        </authorList>
    </citation>
    <scope>NUCLEOTIDE SEQUENCE [LARGE SCALE GENOMIC DNA]</scope>
</reference>
<reference evidence="1" key="2">
    <citation type="submission" date="2025-08" db="UniProtKB">
        <authorList>
            <consortium name="Ensembl"/>
        </authorList>
    </citation>
    <scope>IDENTIFICATION</scope>
</reference>
<accession>H2ZH46</accession>
<evidence type="ECO:0000313" key="1">
    <source>
        <dbReference type="Ensembl" id="ENSCSAVP00000016912.1"/>
    </source>
</evidence>
<dbReference type="HOGENOM" id="CLU_1547021_0_0_1"/>
<protein>
    <submittedName>
        <fullName evidence="1">Uncharacterized protein</fullName>
    </submittedName>
</protein>
<dbReference type="GeneTree" id="ENSGT00940000164868"/>
<dbReference type="AlphaFoldDB" id="H2ZH46"/>
<name>H2ZH46_CIOSA</name>
<keyword evidence="2" id="KW-1185">Reference proteome</keyword>
<proteinExistence type="predicted"/>
<reference evidence="1" key="3">
    <citation type="submission" date="2025-09" db="UniProtKB">
        <authorList>
            <consortium name="Ensembl"/>
        </authorList>
    </citation>
    <scope>IDENTIFICATION</scope>
</reference>
<dbReference type="Proteomes" id="UP000007875">
    <property type="component" value="Unassembled WGS sequence"/>
</dbReference>